<evidence type="ECO:0000256" key="1">
    <source>
        <dbReference type="SAM" id="MobiDB-lite"/>
    </source>
</evidence>
<dbReference type="Pfam" id="PF12079">
    <property type="entry name" value="DUF3558"/>
    <property type="match status" value="1"/>
</dbReference>
<comment type="caution">
    <text evidence="4">The sequence shown here is derived from an EMBL/GenBank/DDBJ whole genome shotgun (WGS) entry which is preliminary data.</text>
</comment>
<gene>
    <name evidence="4" type="ORF">CQY20_29555</name>
    <name evidence="3" type="ORF">MAGR_58170</name>
</gene>
<keyword evidence="5" id="KW-1185">Reference proteome</keyword>
<name>A0A2A7MPP3_MYCAG</name>
<accession>A0A2A7MPP3</accession>
<evidence type="ECO:0000313" key="4">
    <source>
        <dbReference type="EMBL" id="PEG33654.1"/>
    </source>
</evidence>
<sequence length="176" mass="17663">MAPIRTAFAFVVLATGLTLTGCAGDTAEDAEPESQAESSQSSVETPGADAAIDACALIGGDDIAELLGQPVAGRPIGTPEAPACTWENRDTYESVTLEIGSPNTAANGTLAPPEPGFGEVGTPGPDGMRILASGMVEFPAGGRSNTVQVAVLSLLGPDADNAAVDLARKVTSQLPQ</sequence>
<dbReference type="Proteomes" id="UP000465302">
    <property type="component" value="Unassembled WGS sequence"/>
</dbReference>
<proteinExistence type="predicted"/>
<dbReference type="InterPro" id="IPR024520">
    <property type="entry name" value="DUF3558"/>
</dbReference>
<dbReference type="PROSITE" id="PS51257">
    <property type="entry name" value="PROKAR_LIPOPROTEIN"/>
    <property type="match status" value="1"/>
</dbReference>
<feature type="signal peptide" evidence="2">
    <location>
        <begin position="1"/>
        <end position="23"/>
    </location>
</feature>
<evidence type="ECO:0000313" key="6">
    <source>
        <dbReference type="Proteomes" id="UP000465302"/>
    </source>
</evidence>
<reference evidence="3 6" key="2">
    <citation type="journal article" date="2019" name="Emerg. Microbes Infect.">
        <title>Comprehensive subspecies identification of 175 nontuberculous mycobacteria species based on 7547 genomic profiles.</title>
        <authorList>
            <person name="Matsumoto Y."/>
            <person name="Kinjo T."/>
            <person name="Motooka D."/>
            <person name="Nabeya D."/>
            <person name="Jung N."/>
            <person name="Uechi K."/>
            <person name="Horii T."/>
            <person name="Iida T."/>
            <person name="Fujita J."/>
            <person name="Nakamura S."/>
        </authorList>
    </citation>
    <scope>NUCLEOTIDE SEQUENCE [LARGE SCALE GENOMIC DNA]</scope>
    <source>
        <strain evidence="3 6">JCM 6377</strain>
    </source>
</reference>
<dbReference type="EMBL" id="PDCP01000099">
    <property type="protein sequence ID" value="PEG33654.1"/>
    <property type="molecule type" value="Genomic_DNA"/>
</dbReference>
<feature type="region of interest" description="Disordered" evidence="1">
    <location>
        <begin position="24"/>
        <end position="47"/>
    </location>
</feature>
<organism evidence="4 5">
    <name type="scientific">Mycolicibacterium agri</name>
    <name type="common">Mycobacterium agri</name>
    <dbReference type="NCBI Taxonomy" id="36811"/>
    <lineage>
        <taxon>Bacteria</taxon>
        <taxon>Bacillati</taxon>
        <taxon>Actinomycetota</taxon>
        <taxon>Actinomycetes</taxon>
        <taxon>Mycobacteriales</taxon>
        <taxon>Mycobacteriaceae</taxon>
        <taxon>Mycolicibacterium</taxon>
    </lineage>
</organism>
<evidence type="ECO:0000313" key="3">
    <source>
        <dbReference type="EMBL" id="GFG54376.1"/>
    </source>
</evidence>
<dbReference type="AlphaFoldDB" id="A0A2A7MPP3"/>
<reference evidence="3" key="3">
    <citation type="submission" date="2020-02" db="EMBL/GenBank/DDBJ databases">
        <authorList>
            <person name="Matsumoto Y."/>
            <person name="Motooka D."/>
            <person name="Nakamura S."/>
        </authorList>
    </citation>
    <scope>NUCLEOTIDE SEQUENCE</scope>
    <source>
        <strain evidence="3">JCM 6377</strain>
    </source>
</reference>
<protein>
    <recommendedName>
        <fullName evidence="7">DUF3558 domain-containing protein</fullName>
    </recommendedName>
</protein>
<evidence type="ECO:0000256" key="2">
    <source>
        <dbReference type="SAM" id="SignalP"/>
    </source>
</evidence>
<dbReference type="EMBL" id="BLKS01000001">
    <property type="protein sequence ID" value="GFG54376.1"/>
    <property type="molecule type" value="Genomic_DNA"/>
</dbReference>
<feature type="chain" id="PRO_5038223976" description="DUF3558 domain-containing protein" evidence="2">
    <location>
        <begin position="24"/>
        <end position="176"/>
    </location>
</feature>
<evidence type="ECO:0000313" key="5">
    <source>
        <dbReference type="Proteomes" id="UP000220914"/>
    </source>
</evidence>
<keyword evidence="2" id="KW-0732">Signal</keyword>
<feature type="compositionally biased region" description="Low complexity" evidence="1">
    <location>
        <begin position="35"/>
        <end position="44"/>
    </location>
</feature>
<dbReference type="Proteomes" id="UP000220914">
    <property type="component" value="Unassembled WGS sequence"/>
</dbReference>
<evidence type="ECO:0008006" key="7">
    <source>
        <dbReference type="Google" id="ProtNLM"/>
    </source>
</evidence>
<reference evidence="4 5" key="1">
    <citation type="submission" date="2017-10" db="EMBL/GenBank/DDBJ databases">
        <title>The new phylogeny of genus Mycobacterium.</title>
        <authorList>
            <person name="Tortoli E."/>
            <person name="Trovato A."/>
            <person name="Cirillo D.M."/>
        </authorList>
    </citation>
    <scope>NUCLEOTIDE SEQUENCE [LARGE SCALE GENOMIC DNA]</scope>
    <source>
        <strain evidence="4 5">CCUG37673</strain>
    </source>
</reference>
<dbReference type="RefSeq" id="WP_097944223.1">
    <property type="nucleotide sequence ID" value="NZ_BLKS01000001.1"/>
</dbReference>